<evidence type="ECO:0000313" key="2">
    <source>
        <dbReference type="EMBL" id="CCF57541.1"/>
    </source>
</evidence>
<feature type="compositionally biased region" description="Basic and acidic residues" evidence="1">
    <location>
        <begin position="302"/>
        <end position="312"/>
    </location>
</feature>
<feature type="region of interest" description="Disordered" evidence="1">
    <location>
        <begin position="278"/>
        <end position="455"/>
    </location>
</feature>
<evidence type="ECO:0000313" key="3">
    <source>
        <dbReference type="Proteomes" id="UP000005220"/>
    </source>
</evidence>
<sequence length="455" mass="51498">MSLEEFLGDDSLGDSVWNEDDINLDAINNTTSIEVLKNTTSRDNLSPSASHYTLHGDSRSPRTTSLHANENKFSSPLFQKPPYIVKFSNLPPKFADTDIEELFQAKYTKFIKFKLFWEININPTIETIKSGSIFDQNFIKDSKVAFVELYTSRDLNKVLTYWSKPLKEIYQIDVEPAEFSNFKEYISRNETVPLQANMNPSKPYFTPKPKPNPFGAAKPVDTQSKIIDIEGKMEKLHVEDTKTLRKYSKGEALPIEQKPKITLLKKAPMSYSQVLQKSVEEAKKSSSNSLNTTPTPPIHSPSEVKQEEKSEVNSEIQEEKEDDKLGEQEEQNLEDAEGAAQAFTFKNAKRENSSQPPYHKSYRGRGGSRGSSRRGTNRGNFRGGRKFSNYNNGANQQNSNSGNQGSKNDQETYSLFKPASDFLNDKADSNTKQNNNIHRGNSSSRGGYRGGYRRY</sequence>
<dbReference type="RefSeq" id="XP_003956676.1">
    <property type="nucleotide sequence ID" value="XM_003956627.1"/>
</dbReference>
<proteinExistence type="predicted"/>
<gene>
    <name evidence="2" type="primary">KAFR0C05500</name>
    <name evidence="2" type="ORF">KAFR_0C05500</name>
</gene>
<dbReference type="GO" id="GO:0000932">
    <property type="term" value="C:P-body"/>
    <property type="evidence" value="ECO:0007669"/>
    <property type="project" value="EnsemblFungi"/>
</dbReference>
<keyword evidence="3" id="KW-1185">Reference proteome</keyword>
<organism evidence="2 3">
    <name type="scientific">Kazachstania africana (strain ATCC 22294 / BCRC 22015 / CBS 2517 / CECT 1963 / NBRC 1671 / NRRL Y-8276)</name>
    <name type="common">Yeast</name>
    <name type="synonym">Kluyveromyces africanus</name>
    <dbReference type="NCBI Taxonomy" id="1071382"/>
    <lineage>
        <taxon>Eukaryota</taxon>
        <taxon>Fungi</taxon>
        <taxon>Dikarya</taxon>
        <taxon>Ascomycota</taxon>
        <taxon>Saccharomycotina</taxon>
        <taxon>Saccharomycetes</taxon>
        <taxon>Saccharomycetales</taxon>
        <taxon>Saccharomycetaceae</taxon>
        <taxon>Kazachstania</taxon>
    </lineage>
</organism>
<protein>
    <submittedName>
        <fullName evidence="2">Uncharacterized protein</fullName>
    </submittedName>
</protein>
<dbReference type="OrthoDB" id="48651at2759"/>
<dbReference type="FunCoup" id="H2AT41">
    <property type="interactions" value="102"/>
</dbReference>
<name>H2AT41_KAZAF</name>
<accession>H2AT41</accession>
<feature type="compositionally biased region" description="Acidic residues" evidence="1">
    <location>
        <begin position="328"/>
        <end position="337"/>
    </location>
</feature>
<feature type="compositionally biased region" description="Low complexity" evidence="1">
    <location>
        <begin position="388"/>
        <end position="407"/>
    </location>
</feature>
<feature type="compositionally biased region" description="Polar residues" evidence="1">
    <location>
        <begin position="38"/>
        <end position="51"/>
    </location>
</feature>
<dbReference type="GeneID" id="13885459"/>
<dbReference type="eggNOG" id="ENOG502QWA7">
    <property type="taxonomic scope" value="Eukaryota"/>
</dbReference>
<dbReference type="AlphaFoldDB" id="H2AT41"/>
<dbReference type="KEGG" id="kaf:KAFR_0C05500"/>
<dbReference type="HOGENOM" id="CLU_032585_0_0_1"/>
<dbReference type="InParanoid" id="H2AT41"/>
<dbReference type="EMBL" id="HE650823">
    <property type="protein sequence ID" value="CCF57541.1"/>
    <property type="molecule type" value="Genomic_DNA"/>
</dbReference>
<reference evidence="2 3" key="1">
    <citation type="journal article" date="2011" name="Proc. Natl. Acad. Sci. U.S.A.">
        <title>Evolutionary erosion of yeast sex chromosomes by mating-type switching accidents.</title>
        <authorList>
            <person name="Gordon J.L."/>
            <person name="Armisen D."/>
            <person name="Proux-Wera E."/>
            <person name="Oheigeartaigh S.S."/>
            <person name="Byrne K.P."/>
            <person name="Wolfe K.H."/>
        </authorList>
    </citation>
    <scope>NUCLEOTIDE SEQUENCE [LARGE SCALE GENOMIC DNA]</scope>
    <source>
        <strain evidence="3">ATCC 22294 / BCRC 22015 / CBS 2517 / CECT 1963 / NBRC 1671 / NRRL Y-8276</strain>
    </source>
</reference>
<feature type="region of interest" description="Disordered" evidence="1">
    <location>
        <begin position="38"/>
        <end position="66"/>
    </location>
</feature>
<dbReference type="Proteomes" id="UP000005220">
    <property type="component" value="Chromosome 3"/>
</dbReference>
<evidence type="ECO:0000256" key="1">
    <source>
        <dbReference type="SAM" id="MobiDB-lite"/>
    </source>
</evidence>